<evidence type="ECO:0000313" key="15">
    <source>
        <dbReference type="EMBL" id="KAJ7339458.1"/>
    </source>
</evidence>
<evidence type="ECO:0000256" key="14">
    <source>
        <dbReference type="RuleBase" id="RU000488"/>
    </source>
</evidence>
<evidence type="ECO:0000256" key="1">
    <source>
        <dbReference type="ARBA" id="ARBA00004225"/>
    </source>
</evidence>
<reference evidence="15" key="1">
    <citation type="submission" date="2023-01" db="EMBL/GenBank/DDBJ databases">
        <title>Genome assembly of the deep-sea coral Lophelia pertusa.</title>
        <authorList>
            <person name="Herrera S."/>
            <person name="Cordes E."/>
        </authorList>
    </citation>
    <scope>NUCLEOTIDE SEQUENCE</scope>
    <source>
        <strain evidence="15">USNM1676648</strain>
        <tissue evidence="15">Polyp</tissue>
    </source>
</reference>
<keyword evidence="4 13" id="KW-0812">Transmembrane</keyword>
<evidence type="ECO:0000256" key="6">
    <source>
        <dbReference type="ARBA" id="ARBA00022989"/>
    </source>
</evidence>
<keyword evidence="7" id="KW-0496">Mitochondrion</keyword>
<sequence length="345" mass="38276">MGSKNVFTEEMVGFDPGRKEKSVSSLQCGLCGAVSGVITRVVVQPLDVLKIRFQLQIEPTSKKITTGKYSGIWQAFKLIYKEEGFTALWKGHVPAQVLSVVYGYVQFTAFEAITEAMWKTYPGCTGPKWKPVTHFVCGGLAGCLSATVAQPLDVLRTRLVAQGEPKVYKSLFQAANKMYVKEGIRSFYKGLVPTLVQIFPHAGLQFGFYAFFKALWEMTFRIKKHDPYKAADVEESLACGALSGIFSKGIIYPLDMVKKRLQVQGFQEARATFGRVQKYNGMLDCFRVILKEEGSAGFFKGLAPSTLKAGLSVSIIFCTYEQCLMAVRGYIHDEDVPVARSATPR</sequence>
<evidence type="ECO:0000256" key="7">
    <source>
        <dbReference type="ARBA" id="ARBA00023128"/>
    </source>
</evidence>
<evidence type="ECO:0000256" key="9">
    <source>
        <dbReference type="ARBA" id="ARBA00037549"/>
    </source>
</evidence>
<comment type="similarity">
    <text evidence="2 14">Belongs to the mitochondrial carrier (TC 2.A.29) family.</text>
</comment>
<dbReference type="Gene3D" id="1.50.40.10">
    <property type="entry name" value="Mitochondrial carrier domain"/>
    <property type="match status" value="1"/>
</dbReference>
<dbReference type="InterPro" id="IPR018108">
    <property type="entry name" value="MCP_transmembrane"/>
</dbReference>
<protein>
    <recommendedName>
        <fullName evidence="10">Mitochondrial thiamine pyrophosphate carrier</fullName>
    </recommendedName>
    <alternativeName>
        <fullName evidence="11">Solute carrier family 25 member 19</fullName>
    </alternativeName>
</protein>
<keyword evidence="3 14" id="KW-0813">Transport</keyword>
<evidence type="ECO:0000256" key="10">
    <source>
        <dbReference type="ARBA" id="ARBA00040836"/>
    </source>
</evidence>
<dbReference type="GO" id="GO:0031966">
    <property type="term" value="C:mitochondrial membrane"/>
    <property type="evidence" value="ECO:0007669"/>
    <property type="project" value="UniProtKB-SubCell"/>
</dbReference>
<evidence type="ECO:0000256" key="5">
    <source>
        <dbReference type="ARBA" id="ARBA00022737"/>
    </source>
</evidence>
<dbReference type="AlphaFoldDB" id="A0A9X0CHV4"/>
<keyword evidence="5" id="KW-0677">Repeat</keyword>
<proteinExistence type="inferred from homology"/>
<accession>A0A9X0CHV4</accession>
<comment type="caution">
    <text evidence="15">The sequence shown here is derived from an EMBL/GenBank/DDBJ whole genome shotgun (WGS) entry which is preliminary data.</text>
</comment>
<dbReference type="PROSITE" id="PS50920">
    <property type="entry name" value="SOLCAR"/>
    <property type="match status" value="3"/>
</dbReference>
<evidence type="ECO:0000256" key="4">
    <source>
        <dbReference type="ARBA" id="ARBA00022692"/>
    </source>
</evidence>
<evidence type="ECO:0000256" key="12">
    <source>
        <dbReference type="ARBA" id="ARBA00050799"/>
    </source>
</evidence>
<name>A0A9X0CHV4_9CNID</name>
<comment type="subcellular location">
    <subcellularLocation>
        <location evidence="1">Mitochondrion membrane</location>
        <topology evidence="1">Multi-pass membrane protein</topology>
    </subcellularLocation>
</comment>
<keyword evidence="8 13" id="KW-0472">Membrane</keyword>
<feature type="repeat" description="Solcar" evidence="13">
    <location>
        <begin position="231"/>
        <end position="326"/>
    </location>
</feature>
<comment type="catalytic activity">
    <reaction evidence="12">
        <text>thiamine phosphate(out) + thiamine diphosphate(in) = thiamine phosphate(in) + thiamine diphosphate(out)</text>
        <dbReference type="Rhea" id="RHEA:73383"/>
        <dbReference type="ChEBI" id="CHEBI:37575"/>
        <dbReference type="ChEBI" id="CHEBI:58937"/>
    </reaction>
</comment>
<evidence type="ECO:0000313" key="16">
    <source>
        <dbReference type="Proteomes" id="UP001163046"/>
    </source>
</evidence>
<keyword evidence="16" id="KW-1185">Reference proteome</keyword>
<feature type="repeat" description="Solcar" evidence="13">
    <location>
        <begin position="129"/>
        <end position="215"/>
    </location>
</feature>
<dbReference type="PANTHER" id="PTHR24089">
    <property type="entry name" value="SOLUTE CARRIER FAMILY 25"/>
    <property type="match status" value="1"/>
</dbReference>
<dbReference type="Pfam" id="PF00153">
    <property type="entry name" value="Mito_carr"/>
    <property type="match status" value="3"/>
</dbReference>
<keyword evidence="6" id="KW-1133">Transmembrane helix</keyword>
<dbReference type="GO" id="GO:0090422">
    <property type="term" value="F:thiamine pyrophosphate transmembrane transporter activity"/>
    <property type="evidence" value="ECO:0007669"/>
    <property type="project" value="UniProtKB-ARBA"/>
</dbReference>
<dbReference type="EMBL" id="MU827779">
    <property type="protein sequence ID" value="KAJ7339458.1"/>
    <property type="molecule type" value="Genomic_DNA"/>
</dbReference>
<evidence type="ECO:0000256" key="3">
    <source>
        <dbReference type="ARBA" id="ARBA00022448"/>
    </source>
</evidence>
<dbReference type="InterPro" id="IPR023395">
    <property type="entry name" value="MCP_dom_sf"/>
</dbReference>
<evidence type="ECO:0000256" key="11">
    <source>
        <dbReference type="ARBA" id="ARBA00041879"/>
    </source>
</evidence>
<evidence type="ECO:0000256" key="8">
    <source>
        <dbReference type="ARBA" id="ARBA00023136"/>
    </source>
</evidence>
<comment type="function">
    <text evidence="9">Mitochondrial transporter mediating uptake of thiamine diphosphate into mitochondria. It is not clear if the antiporter activity is affected by the membrane potential or by the proton electrochemical gradient.</text>
</comment>
<dbReference type="OrthoDB" id="18574at2759"/>
<dbReference type="Proteomes" id="UP001163046">
    <property type="component" value="Unassembled WGS sequence"/>
</dbReference>
<organism evidence="15 16">
    <name type="scientific">Desmophyllum pertusum</name>
    <dbReference type="NCBI Taxonomy" id="174260"/>
    <lineage>
        <taxon>Eukaryota</taxon>
        <taxon>Metazoa</taxon>
        <taxon>Cnidaria</taxon>
        <taxon>Anthozoa</taxon>
        <taxon>Hexacorallia</taxon>
        <taxon>Scleractinia</taxon>
        <taxon>Caryophylliina</taxon>
        <taxon>Caryophylliidae</taxon>
        <taxon>Desmophyllum</taxon>
    </lineage>
</organism>
<gene>
    <name evidence="15" type="ORF">OS493_005856</name>
</gene>
<evidence type="ECO:0000256" key="13">
    <source>
        <dbReference type="PROSITE-ProRule" id="PRU00282"/>
    </source>
</evidence>
<dbReference type="PRINTS" id="PR00926">
    <property type="entry name" value="MITOCARRIER"/>
</dbReference>
<feature type="repeat" description="Solcar" evidence="13">
    <location>
        <begin position="23"/>
        <end position="116"/>
    </location>
</feature>
<dbReference type="SUPFAM" id="SSF103506">
    <property type="entry name" value="Mitochondrial carrier"/>
    <property type="match status" value="1"/>
</dbReference>
<dbReference type="FunFam" id="1.50.40.10:FF:000011">
    <property type="entry name" value="Mitochondrial thiamine pyrophosphate carrier 1"/>
    <property type="match status" value="1"/>
</dbReference>
<dbReference type="InterPro" id="IPR002067">
    <property type="entry name" value="MCP"/>
</dbReference>
<evidence type="ECO:0000256" key="2">
    <source>
        <dbReference type="ARBA" id="ARBA00006375"/>
    </source>
</evidence>